<reference evidence="2" key="1">
    <citation type="submission" date="2010-12" db="EMBL/GenBank/DDBJ databases">
        <title>Complete sequence of Bacillus cellulosilyticus DSM 2522.</title>
        <authorList>
            <consortium name="US DOE Joint Genome Institute"/>
            <person name="Lucas S."/>
            <person name="Copeland A."/>
            <person name="Lapidus A."/>
            <person name="Cheng J.-F."/>
            <person name="Bruce D."/>
            <person name="Goodwin L."/>
            <person name="Pitluck S."/>
            <person name="Chertkov O."/>
            <person name="Detter J.C."/>
            <person name="Han C."/>
            <person name="Tapia R."/>
            <person name="Land M."/>
            <person name="Hauser L."/>
            <person name="Jeffries C."/>
            <person name="Kyrpides N."/>
            <person name="Ivanova N."/>
            <person name="Mikhailova N."/>
            <person name="Brumm P."/>
            <person name="Mead D."/>
            <person name="Woyke T."/>
        </authorList>
    </citation>
    <scope>NUCLEOTIDE SEQUENCE [LARGE SCALE GENOMIC DNA]</scope>
    <source>
        <strain evidence="2">DSM 2522</strain>
    </source>
</reference>
<dbReference type="eggNOG" id="ENOG5033M7V">
    <property type="taxonomic scope" value="Bacteria"/>
</dbReference>
<keyword evidence="1" id="KW-1133">Transmembrane helix</keyword>
<feature type="transmembrane region" description="Helical" evidence="1">
    <location>
        <begin position="61"/>
        <end position="85"/>
    </location>
</feature>
<dbReference type="KEGG" id="bco:Bcell_0574"/>
<organism evidence="2 3">
    <name type="scientific">Evansella cellulosilytica (strain ATCC 21833 / DSM 2522 / FERM P-1141 / JCM 9156 / N-4)</name>
    <name type="common">Bacillus cellulosilyticus</name>
    <dbReference type="NCBI Taxonomy" id="649639"/>
    <lineage>
        <taxon>Bacteria</taxon>
        <taxon>Bacillati</taxon>
        <taxon>Bacillota</taxon>
        <taxon>Bacilli</taxon>
        <taxon>Bacillales</taxon>
        <taxon>Bacillaceae</taxon>
        <taxon>Evansella</taxon>
    </lineage>
</organism>
<accession>E6TYB8</accession>
<evidence type="ECO:0000256" key="1">
    <source>
        <dbReference type="SAM" id="Phobius"/>
    </source>
</evidence>
<feature type="transmembrane region" description="Helical" evidence="1">
    <location>
        <begin position="12"/>
        <end position="41"/>
    </location>
</feature>
<keyword evidence="3" id="KW-1185">Reference proteome</keyword>
<keyword evidence="1" id="KW-0812">Transmembrane</keyword>
<evidence type="ECO:0000313" key="2">
    <source>
        <dbReference type="EMBL" id="ADU28856.1"/>
    </source>
</evidence>
<gene>
    <name evidence="2" type="ordered locus">Bcell_0574</name>
</gene>
<name>E6TYB8_EVAC2</name>
<keyword evidence="1" id="KW-0472">Membrane</keyword>
<sequence>MDEVFTIKVHSLKIGLTIMVISAVLYAATLITASIYSIVLIDIGSWNSEFGLYGSALREVGTLPLTLAISFAVVGVYFIIIGITYKETK</sequence>
<dbReference type="AlphaFoldDB" id="E6TYB8"/>
<dbReference type="HOGENOM" id="CLU_2448413_0_0_9"/>
<dbReference type="EMBL" id="CP002394">
    <property type="protein sequence ID" value="ADU28856.1"/>
    <property type="molecule type" value="Genomic_DNA"/>
</dbReference>
<evidence type="ECO:0000313" key="3">
    <source>
        <dbReference type="Proteomes" id="UP000001401"/>
    </source>
</evidence>
<proteinExistence type="predicted"/>
<protein>
    <submittedName>
        <fullName evidence="2">Uncharacterized protein</fullName>
    </submittedName>
</protein>
<dbReference type="Proteomes" id="UP000001401">
    <property type="component" value="Chromosome"/>
</dbReference>
<dbReference type="RefSeq" id="WP_013487197.1">
    <property type="nucleotide sequence ID" value="NC_014829.1"/>
</dbReference>